<evidence type="ECO:0000313" key="1">
    <source>
        <dbReference type="EMBL" id="GBP85142.1"/>
    </source>
</evidence>
<proteinExistence type="predicted"/>
<sequence>MRDKEQVKSSVTSNPKYENEKGICLLFCPIFEVGQRNVTMRDKEQVKISVTSNPKYENEKEDVPTVTRITDDNVDGVAVKMAAGLCVDMRVSEPGSTEVK</sequence>
<dbReference type="Proteomes" id="UP000299102">
    <property type="component" value="Unassembled WGS sequence"/>
</dbReference>
<accession>A0A4C1ZCQ1</accession>
<dbReference type="AlphaFoldDB" id="A0A4C1ZCQ1"/>
<evidence type="ECO:0000313" key="2">
    <source>
        <dbReference type="Proteomes" id="UP000299102"/>
    </source>
</evidence>
<name>A0A4C1ZCQ1_EUMVA</name>
<organism evidence="1 2">
    <name type="scientific">Eumeta variegata</name>
    <name type="common">Bagworm moth</name>
    <name type="synonym">Eumeta japonica</name>
    <dbReference type="NCBI Taxonomy" id="151549"/>
    <lineage>
        <taxon>Eukaryota</taxon>
        <taxon>Metazoa</taxon>
        <taxon>Ecdysozoa</taxon>
        <taxon>Arthropoda</taxon>
        <taxon>Hexapoda</taxon>
        <taxon>Insecta</taxon>
        <taxon>Pterygota</taxon>
        <taxon>Neoptera</taxon>
        <taxon>Endopterygota</taxon>
        <taxon>Lepidoptera</taxon>
        <taxon>Glossata</taxon>
        <taxon>Ditrysia</taxon>
        <taxon>Tineoidea</taxon>
        <taxon>Psychidae</taxon>
        <taxon>Oiketicinae</taxon>
        <taxon>Eumeta</taxon>
    </lineage>
</organism>
<reference evidence="1 2" key="1">
    <citation type="journal article" date="2019" name="Commun. Biol.">
        <title>The bagworm genome reveals a unique fibroin gene that provides high tensile strength.</title>
        <authorList>
            <person name="Kono N."/>
            <person name="Nakamura H."/>
            <person name="Ohtoshi R."/>
            <person name="Tomita M."/>
            <person name="Numata K."/>
            <person name="Arakawa K."/>
        </authorList>
    </citation>
    <scope>NUCLEOTIDE SEQUENCE [LARGE SCALE GENOMIC DNA]</scope>
</reference>
<comment type="caution">
    <text evidence="1">The sequence shown here is derived from an EMBL/GenBank/DDBJ whole genome shotgun (WGS) entry which is preliminary data.</text>
</comment>
<dbReference type="EMBL" id="BGZK01001718">
    <property type="protein sequence ID" value="GBP85142.1"/>
    <property type="molecule type" value="Genomic_DNA"/>
</dbReference>
<keyword evidence="2" id="KW-1185">Reference proteome</keyword>
<protein>
    <submittedName>
        <fullName evidence="1">Uncharacterized protein</fullName>
    </submittedName>
</protein>
<gene>
    <name evidence="1" type="ORF">EVAR_90755_1</name>
</gene>